<dbReference type="Pfam" id="PF08494">
    <property type="entry name" value="DEAD_assoc"/>
    <property type="match status" value="1"/>
</dbReference>
<evidence type="ECO:0000259" key="10">
    <source>
        <dbReference type="PROSITE" id="PS51194"/>
    </source>
</evidence>
<dbReference type="Proteomes" id="UP000007726">
    <property type="component" value="Chromosome"/>
</dbReference>
<reference evidence="11 12" key="1">
    <citation type="journal article" date="2012" name="BMC Microbiol.">
        <title>Genome sequence of Desulfitobacterium hafniense DCB-2, a Gram-positive anaerobe capable of dehalogenation and metal reduction.</title>
        <authorList>
            <person name="Kim S.H."/>
            <person name="Harzman C."/>
            <person name="Davis J.K."/>
            <person name="Hutcheson R."/>
            <person name="Broderick J.B."/>
            <person name="Marsh T.L."/>
            <person name="Tiedje J.M."/>
        </authorList>
    </citation>
    <scope>NUCLEOTIDE SEQUENCE [LARGE SCALE GENOMIC DNA]</scope>
    <source>
        <strain evidence="12">DSM 10664 / DCB-2</strain>
    </source>
</reference>
<dbReference type="Pfam" id="PF23234">
    <property type="entry name" value="WHD_4th_Lhr"/>
    <property type="match status" value="1"/>
</dbReference>
<evidence type="ECO:0000256" key="5">
    <source>
        <dbReference type="ARBA" id="ARBA00022840"/>
    </source>
</evidence>
<dbReference type="RefSeq" id="WP_015943523.1">
    <property type="nucleotide sequence ID" value="NC_011830.1"/>
</dbReference>
<dbReference type="InterPro" id="IPR011545">
    <property type="entry name" value="DEAD/DEAH_box_helicase_dom"/>
</dbReference>
<dbReference type="InterPro" id="IPR013701">
    <property type="entry name" value="Lhr-like_DEAD/DEAH_assoc"/>
</dbReference>
<keyword evidence="2" id="KW-0227">DNA damage</keyword>
<dbReference type="GO" id="GO:0004386">
    <property type="term" value="F:helicase activity"/>
    <property type="evidence" value="ECO:0007669"/>
    <property type="project" value="UniProtKB-KW"/>
</dbReference>
<dbReference type="GO" id="GO:0006281">
    <property type="term" value="P:DNA repair"/>
    <property type="evidence" value="ECO:0007669"/>
    <property type="project" value="UniProtKB-KW"/>
</dbReference>
<dbReference type="PANTHER" id="PTHR47962">
    <property type="entry name" value="ATP-DEPENDENT HELICASE LHR-RELATED-RELATED"/>
    <property type="match status" value="1"/>
</dbReference>
<evidence type="ECO:0000256" key="7">
    <source>
        <dbReference type="ARBA" id="ARBA00023204"/>
    </source>
</evidence>
<dbReference type="SUPFAM" id="SSF52540">
    <property type="entry name" value="P-loop containing nucleoside triphosphate hydrolases"/>
    <property type="match status" value="1"/>
</dbReference>
<accession>B8FP99</accession>
<evidence type="ECO:0000313" key="11">
    <source>
        <dbReference type="EMBL" id="ACL19624.1"/>
    </source>
</evidence>
<evidence type="ECO:0000313" key="12">
    <source>
        <dbReference type="Proteomes" id="UP000007726"/>
    </source>
</evidence>
<keyword evidence="4" id="KW-0347">Helicase</keyword>
<dbReference type="Pfam" id="PF23235">
    <property type="entry name" value="WHD_3rd_Lhr"/>
    <property type="match status" value="1"/>
</dbReference>
<keyword evidence="7" id="KW-0234">DNA repair</keyword>
<evidence type="ECO:0000256" key="3">
    <source>
        <dbReference type="ARBA" id="ARBA00022801"/>
    </source>
</evidence>
<proteinExistence type="predicted"/>
<dbReference type="InterPro" id="IPR055367">
    <property type="entry name" value="WH4_Lhr"/>
</dbReference>
<dbReference type="InterPro" id="IPR052511">
    <property type="entry name" value="ATP-dep_Helicase"/>
</dbReference>
<evidence type="ECO:0000256" key="8">
    <source>
        <dbReference type="ARBA" id="ARBA00023235"/>
    </source>
</evidence>
<dbReference type="PANTHER" id="PTHR47962:SF5">
    <property type="entry name" value="ATP-DEPENDENT HELICASE LHR-RELATED"/>
    <property type="match status" value="1"/>
</dbReference>
<sequence>MSEPSLEIFNKLTERWFTNALGAPTAVQEQAWPVIAAGRHTLVSAPTGTGKTLTAFLVFIDRLLEQAARGALKQEMQLIYISPLKSLAGDIRENLRRPLEGILAERSKAGAPAGPELHIGMRTGDTPQKERNRMIKTPPHILITTPESLYLMLTSQSGQKILRTAQAIVIDELHALIDSKRGAHLMLSVARLDRLCGRPLQRIGLSATIEPLDIAARYLSPDPVTVIAPRMEKQIRIEVTSPLSDQRVALKDTVWKELAKTVYAYCGGAGSAIAFVEGRAYAEKLAYFINQLGGEGFARTHHGSLAKEQRFEVEQALRSGSLRLLCATSSMELGIDVGEIDQVFQIGCPRSISSTMQRLGRAGHNPNRTSVMHMFPREGVEGLYCGLTAEVARQGGIEYSRPPRLCLDILAQHLVSMACGDGYTVEDVLALLPRAYPFREVREEDVRAILGMLAGDYEHERDIPVRPRIIYDRLHGQVRGDAYSRMLAVSAGGTIPDRGLYACRTESGVKLGELDEEFVFESRLGDRFLLGTFAWQIAGISKDTVTVTPATTAGARLPFWHGDLKGRRLRTGLAFGEIFRRLTQAAQSGTLLKELKKLGLDEAAAQSALGFLQRQLQSTGSLPDDKTMIIEHFKDESGNHQLMVHSVFGRPVNEPLSLLVREVAARHMETTINAVADDDGFLLFPYDGSPLPQGLLQEVVPATARRIAAALLPATPLYNMNFRYNTARALLMGVKGNQRQPLWIQRMRSAELLASLVEQEQHPLIRETRRECLEDYWDLDGVEYLLEGIRAGDIQVRELYLDVPSPMSLTLRRQTEAAMMYDYAPTPQPIHQAIESALKKGEGIEPAPEQLARVSERTRLPQDADQLHALLMMEGDLTAGELEVPIEWLEALAAEGRVQYIEPGLWIAAEQAQDYEEALSGRDLQAGQRLVRRLLRYRGAQSAEQVGERYLWPVGRALELLALLCAEGKAVEQEGLYYHGELYDRARKATLKSRRQVTTLPAERYAALVTSRMQISAPAAEQLETALKTLRDQPFPAEAWETILLPARVGNYRPELMDACLAGGTLFWRLSPDGGLSYHLTADIDWEADLSGTLETLTGKEKVIYQALLNYGASFMQRLNGLVEGSPYDTLIQLAARGLVSADSFIPVRQWLDRDKLQKNTARQARQRVNARMRILATGRWEVIRPPKALSVEEQLERNFDRAVILCRETIQGMGWSTALATLRIWEYTGRVRRGYFIEGLSGIQFIREKDYAGTMLTLTQPRDQILWLNAGDPAQPWGRSLPHQPDRKFHNLPGTVVALRTGVPVAVLERQGRNLRIFAPEHLASALEAFVQDYAGRRVFPAQTRIVVKDYPPEAAAALSAAGFSRELLDYVFYRPYR</sequence>
<dbReference type="InterPro" id="IPR045628">
    <property type="entry name" value="Lhr_WH_dom"/>
</dbReference>
<dbReference type="CDD" id="cd17922">
    <property type="entry name" value="DEXHc_LHR-like"/>
    <property type="match status" value="1"/>
</dbReference>
<keyword evidence="8" id="KW-0413">Isomerase</keyword>
<dbReference type="KEGG" id="dhd:Dhaf_1574"/>
<evidence type="ECO:0000256" key="1">
    <source>
        <dbReference type="ARBA" id="ARBA00022741"/>
    </source>
</evidence>
<keyword evidence="6" id="KW-0238">DNA-binding</keyword>
<feature type="domain" description="Helicase ATP-binding" evidence="9">
    <location>
        <begin position="32"/>
        <end position="227"/>
    </location>
</feature>
<dbReference type="InterPro" id="IPR001650">
    <property type="entry name" value="Helicase_C-like"/>
</dbReference>
<dbReference type="Gene3D" id="3.40.50.300">
    <property type="entry name" value="P-loop containing nucleotide triphosphate hydrolases"/>
    <property type="match status" value="2"/>
</dbReference>
<keyword evidence="3" id="KW-0378">Hydrolase</keyword>
<gene>
    <name evidence="11" type="ordered locus">Dhaf_1574</name>
</gene>
<dbReference type="HOGENOM" id="CLU_002025_4_0_9"/>
<dbReference type="GO" id="GO:0005524">
    <property type="term" value="F:ATP binding"/>
    <property type="evidence" value="ECO:0007669"/>
    <property type="project" value="UniProtKB-KW"/>
</dbReference>
<keyword evidence="1" id="KW-0547">Nucleotide-binding</keyword>
<keyword evidence="5" id="KW-0067">ATP-binding</keyword>
<dbReference type="PROSITE" id="PS51194">
    <property type="entry name" value="HELICASE_CTER"/>
    <property type="match status" value="1"/>
</dbReference>
<dbReference type="SMART" id="SM00490">
    <property type="entry name" value="HELICc"/>
    <property type="match status" value="1"/>
</dbReference>
<organism evidence="11 12">
    <name type="scientific">Desulfitobacterium hafniense (strain DSM 10664 / DCB-2)</name>
    <dbReference type="NCBI Taxonomy" id="272564"/>
    <lineage>
        <taxon>Bacteria</taxon>
        <taxon>Bacillati</taxon>
        <taxon>Bacillota</taxon>
        <taxon>Clostridia</taxon>
        <taxon>Eubacteriales</taxon>
        <taxon>Desulfitobacteriaceae</taxon>
        <taxon>Desulfitobacterium</taxon>
    </lineage>
</organism>
<dbReference type="InterPro" id="IPR055368">
    <property type="entry name" value="WH3_Lhr"/>
</dbReference>
<dbReference type="InterPro" id="IPR027417">
    <property type="entry name" value="P-loop_NTPase"/>
</dbReference>
<evidence type="ECO:0000259" key="9">
    <source>
        <dbReference type="PROSITE" id="PS51192"/>
    </source>
</evidence>
<dbReference type="GO" id="GO:0003677">
    <property type="term" value="F:DNA binding"/>
    <property type="evidence" value="ECO:0007669"/>
    <property type="project" value="UniProtKB-KW"/>
</dbReference>
<evidence type="ECO:0000256" key="4">
    <source>
        <dbReference type="ARBA" id="ARBA00022806"/>
    </source>
</evidence>
<dbReference type="PROSITE" id="PS51192">
    <property type="entry name" value="HELICASE_ATP_BIND_1"/>
    <property type="match status" value="1"/>
</dbReference>
<dbReference type="Pfam" id="PF19306">
    <property type="entry name" value="WHD_Lhr"/>
    <property type="match status" value="1"/>
</dbReference>
<dbReference type="GO" id="GO:0016887">
    <property type="term" value="F:ATP hydrolysis activity"/>
    <property type="evidence" value="ECO:0007669"/>
    <property type="project" value="TreeGrafter"/>
</dbReference>
<dbReference type="Pfam" id="PF00270">
    <property type="entry name" value="DEAD"/>
    <property type="match status" value="1"/>
</dbReference>
<evidence type="ECO:0000256" key="6">
    <source>
        <dbReference type="ARBA" id="ARBA00023125"/>
    </source>
</evidence>
<dbReference type="InterPro" id="IPR014001">
    <property type="entry name" value="Helicase_ATP-bd"/>
</dbReference>
<dbReference type="SMART" id="SM00487">
    <property type="entry name" value="DEXDc"/>
    <property type="match status" value="1"/>
</dbReference>
<feature type="domain" description="Helicase C-terminal" evidence="10">
    <location>
        <begin position="258"/>
        <end position="418"/>
    </location>
</feature>
<evidence type="ECO:0000256" key="2">
    <source>
        <dbReference type="ARBA" id="ARBA00022763"/>
    </source>
</evidence>
<dbReference type="Pfam" id="PF00271">
    <property type="entry name" value="Helicase_C"/>
    <property type="match status" value="1"/>
</dbReference>
<name>B8FP99_DESHD</name>
<protein>
    <submittedName>
        <fullName evidence="11">DEAD/H associated domain protein</fullName>
    </submittedName>
</protein>
<dbReference type="EMBL" id="CP001336">
    <property type="protein sequence ID" value="ACL19624.1"/>
    <property type="molecule type" value="Genomic_DNA"/>
</dbReference>